<keyword evidence="1" id="KW-0479">Metal-binding</keyword>
<dbReference type="SUPFAM" id="SSF57701">
    <property type="entry name" value="Zn2/Cys6 DNA-binding domain"/>
    <property type="match status" value="1"/>
</dbReference>
<evidence type="ECO:0000313" key="7">
    <source>
        <dbReference type="EMBL" id="KAF9696711.1"/>
    </source>
</evidence>
<dbReference type="PROSITE" id="PS50048">
    <property type="entry name" value="ZN2_CY6_FUNGAL_2"/>
    <property type="match status" value="1"/>
</dbReference>
<feature type="compositionally biased region" description="Polar residues" evidence="5">
    <location>
        <begin position="638"/>
        <end position="651"/>
    </location>
</feature>
<dbReference type="InterPro" id="IPR036864">
    <property type="entry name" value="Zn2-C6_fun-type_DNA-bd_sf"/>
</dbReference>
<keyword evidence="8" id="KW-1185">Reference proteome</keyword>
<reference evidence="7" key="2">
    <citation type="submission" date="2020-09" db="EMBL/GenBank/DDBJ databases">
        <title>Reference genome assembly for Australian Ascochyta lentis isolate Al4.</title>
        <authorList>
            <person name="Lee R.C."/>
            <person name="Farfan-Caceres L.M."/>
            <person name="Debler J.W."/>
            <person name="Williams A.H."/>
            <person name="Henares B.M."/>
        </authorList>
    </citation>
    <scope>NUCLEOTIDE SEQUENCE</scope>
    <source>
        <strain evidence="7">Al4</strain>
    </source>
</reference>
<dbReference type="Gene3D" id="4.10.240.10">
    <property type="entry name" value="Zn(2)-C6 fungal-type DNA-binding domain"/>
    <property type="match status" value="1"/>
</dbReference>
<dbReference type="Proteomes" id="UP000651452">
    <property type="component" value="Unassembled WGS sequence"/>
</dbReference>
<keyword evidence="4" id="KW-0539">Nucleus</keyword>
<dbReference type="GO" id="GO:0003677">
    <property type="term" value="F:DNA binding"/>
    <property type="evidence" value="ECO:0007669"/>
    <property type="project" value="InterPro"/>
</dbReference>
<evidence type="ECO:0000259" key="6">
    <source>
        <dbReference type="PROSITE" id="PS50048"/>
    </source>
</evidence>
<dbReference type="PANTHER" id="PTHR47424">
    <property type="entry name" value="REGULATORY PROTEIN GAL4"/>
    <property type="match status" value="1"/>
</dbReference>
<feature type="region of interest" description="Disordered" evidence="5">
    <location>
        <begin position="1"/>
        <end position="34"/>
    </location>
</feature>
<organism evidence="7 8">
    <name type="scientific">Ascochyta lentis</name>
    <dbReference type="NCBI Taxonomy" id="205686"/>
    <lineage>
        <taxon>Eukaryota</taxon>
        <taxon>Fungi</taxon>
        <taxon>Dikarya</taxon>
        <taxon>Ascomycota</taxon>
        <taxon>Pezizomycotina</taxon>
        <taxon>Dothideomycetes</taxon>
        <taxon>Pleosporomycetidae</taxon>
        <taxon>Pleosporales</taxon>
        <taxon>Pleosporineae</taxon>
        <taxon>Didymellaceae</taxon>
        <taxon>Ascochyta</taxon>
    </lineage>
</organism>
<evidence type="ECO:0000256" key="5">
    <source>
        <dbReference type="SAM" id="MobiDB-lite"/>
    </source>
</evidence>
<dbReference type="GO" id="GO:0000981">
    <property type="term" value="F:DNA-binding transcription factor activity, RNA polymerase II-specific"/>
    <property type="evidence" value="ECO:0007669"/>
    <property type="project" value="InterPro"/>
</dbReference>
<name>A0A8H7MDT3_9PLEO</name>
<comment type="caution">
    <text evidence="7">The sequence shown here is derived from an EMBL/GenBank/DDBJ whole genome shotgun (WGS) entry which is preliminary data.</text>
</comment>
<protein>
    <recommendedName>
        <fullName evidence="6">Zn(2)-C6 fungal-type domain-containing protein</fullName>
    </recommendedName>
</protein>
<dbReference type="PANTHER" id="PTHR47424:SF6">
    <property type="entry name" value="PROLINE UTILIZATION TRANS-ACTIVATOR"/>
    <property type="match status" value="1"/>
</dbReference>
<evidence type="ECO:0000256" key="1">
    <source>
        <dbReference type="ARBA" id="ARBA00022723"/>
    </source>
</evidence>
<dbReference type="PROSITE" id="PS00463">
    <property type="entry name" value="ZN2_CY6_FUNGAL_1"/>
    <property type="match status" value="1"/>
</dbReference>
<dbReference type="OrthoDB" id="3266505at2759"/>
<dbReference type="Pfam" id="PF04082">
    <property type="entry name" value="Fungal_trans"/>
    <property type="match status" value="1"/>
</dbReference>
<keyword evidence="3" id="KW-0804">Transcription</keyword>
<evidence type="ECO:0000256" key="3">
    <source>
        <dbReference type="ARBA" id="ARBA00023163"/>
    </source>
</evidence>
<dbReference type="InterPro" id="IPR001138">
    <property type="entry name" value="Zn2Cys6_DnaBD"/>
</dbReference>
<dbReference type="SMART" id="SM00906">
    <property type="entry name" value="Fungal_trans"/>
    <property type="match status" value="1"/>
</dbReference>
<feature type="region of interest" description="Disordered" evidence="5">
    <location>
        <begin position="625"/>
        <end position="651"/>
    </location>
</feature>
<accession>A0A8H7MDT3</accession>
<proteinExistence type="predicted"/>
<dbReference type="AlphaFoldDB" id="A0A8H7MDT3"/>
<dbReference type="InterPro" id="IPR051127">
    <property type="entry name" value="Fungal_SecMet_Regulators"/>
</dbReference>
<feature type="domain" description="Zn(2)-C6 fungal-type" evidence="6">
    <location>
        <begin position="22"/>
        <end position="51"/>
    </location>
</feature>
<keyword evidence="2" id="KW-0805">Transcription regulation</keyword>
<evidence type="ECO:0000313" key="8">
    <source>
        <dbReference type="Proteomes" id="UP000651452"/>
    </source>
</evidence>
<dbReference type="InterPro" id="IPR007219">
    <property type="entry name" value="XnlR_reg_dom"/>
</dbReference>
<evidence type="ECO:0000256" key="2">
    <source>
        <dbReference type="ARBA" id="ARBA00023015"/>
    </source>
</evidence>
<gene>
    <name evidence="7" type="ORF">EKO04_005317</name>
</gene>
<dbReference type="GO" id="GO:0008270">
    <property type="term" value="F:zinc ion binding"/>
    <property type="evidence" value="ECO:0007669"/>
    <property type="project" value="InterPro"/>
</dbReference>
<sequence>MEDTARPRRPARSVEAARTSNACDPCRSKKVKCSGQQPCSYCAQRSLECVFSRPEKRKLAYSSQLRELQDKVARFEQQTRTTPAQNNIEDQPGPPASHTTPVPPCISIGSEPGTPRSIYVGPGYVASAAVPSPATSGRVAPASALSSTETFGSEVRMLLVSGPSRVTVISPSGSAAAIEGWPSEVEANELLELVASHVGVSQQLFDVRILADNMSLLYTDTSSQVNVAELLIVQMCLVFAIGRLLQAKPEENGDLPGTRFFNEAMRRMPTCLSLRQYHLLGIEVPGLTALYLQITDRKADAYLYSNMALHLAISHGLHNTSDTSYRSENIRSNRLWWSIYMQDRRLCAAGGYPMSIEDHAISTRAPFDAAGYASATALAVNTQTARITGRITSTIYSRKDMQEHEFTNEVQNILHALHDIETTMPAEYTMRFEPSRLTIAGKDFAEAPLISARTSAGLYISVFSAVIHAVRPILLHMARRNRHPEGAQAVSEMNPSLVRLAEICVETSSKMLAVLKQLRTREILAKHAFLDLDTTFSVGFIFVLVEAIDPGKNLGLDGINGCRSILRNLADLGNRAAANRLTELEQMCANLTPIEPALDPTLQTMSATPTAIGILTKPFSFTSIRQRSGSRHPGSPNAHGQSTADPSFAQHGTSDAADFCGADLASLPLDDIDSLYWTYHPPGLAFTGVEQADWESLEHELFQGI</sequence>
<evidence type="ECO:0000256" key="4">
    <source>
        <dbReference type="ARBA" id="ARBA00023242"/>
    </source>
</evidence>
<dbReference type="CDD" id="cd12148">
    <property type="entry name" value="fungal_TF_MHR"/>
    <property type="match status" value="1"/>
</dbReference>
<dbReference type="SMART" id="SM00066">
    <property type="entry name" value="GAL4"/>
    <property type="match status" value="1"/>
</dbReference>
<dbReference type="GO" id="GO:0006351">
    <property type="term" value="P:DNA-templated transcription"/>
    <property type="evidence" value="ECO:0007669"/>
    <property type="project" value="InterPro"/>
</dbReference>
<dbReference type="CDD" id="cd00067">
    <property type="entry name" value="GAL4"/>
    <property type="match status" value="1"/>
</dbReference>
<dbReference type="EMBL" id="RZGK01000009">
    <property type="protein sequence ID" value="KAF9696711.1"/>
    <property type="molecule type" value="Genomic_DNA"/>
</dbReference>
<feature type="region of interest" description="Disordered" evidence="5">
    <location>
        <begin position="77"/>
        <end position="108"/>
    </location>
</feature>
<reference evidence="7" key="1">
    <citation type="submission" date="2018-12" db="EMBL/GenBank/DDBJ databases">
        <authorList>
            <person name="Syme R.A."/>
            <person name="Farfan-Caceres L."/>
            <person name="Lichtenzveig J."/>
        </authorList>
    </citation>
    <scope>NUCLEOTIDE SEQUENCE</scope>
    <source>
        <strain evidence="7">Al4</strain>
    </source>
</reference>
<feature type="compositionally biased region" description="Polar residues" evidence="5">
    <location>
        <begin position="77"/>
        <end position="89"/>
    </location>
</feature>
<dbReference type="Pfam" id="PF00172">
    <property type="entry name" value="Zn_clus"/>
    <property type="match status" value="1"/>
</dbReference>